<dbReference type="PANTHER" id="PTHR35340:SF5">
    <property type="entry name" value="ASST-DOMAIN-CONTAINING PROTEIN"/>
    <property type="match status" value="1"/>
</dbReference>
<dbReference type="InterPro" id="IPR053143">
    <property type="entry name" value="Arylsulfate_ST"/>
</dbReference>
<feature type="chain" id="PRO_5046467206" evidence="2">
    <location>
        <begin position="28"/>
        <end position="456"/>
    </location>
</feature>
<evidence type="ECO:0000256" key="1">
    <source>
        <dbReference type="SAM" id="MobiDB-lite"/>
    </source>
</evidence>
<dbReference type="SUPFAM" id="SSF50998">
    <property type="entry name" value="Quinoprotein alcohol dehydrogenase-like"/>
    <property type="match status" value="1"/>
</dbReference>
<name>A0ABT1B053_9FLAO</name>
<feature type="signal peptide" evidence="2">
    <location>
        <begin position="1"/>
        <end position="27"/>
    </location>
</feature>
<comment type="caution">
    <text evidence="3">The sequence shown here is derived from an EMBL/GenBank/DDBJ whole genome shotgun (WGS) entry which is preliminary data.</text>
</comment>
<reference evidence="3 4" key="1">
    <citation type="submission" date="2022-06" db="EMBL/GenBank/DDBJ databases">
        <authorList>
            <person name="Xuan X."/>
        </authorList>
    </citation>
    <scope>NUCLEOTIDE SEQUENCE [LARGE SCALE GENOMIC DNA]</scope>
    <source>
        <strain evidence="3 4">2V75</strain>
    </source>
</reference>
<dbReference type="Proteomes" id="UP001206312">
    <property type="component" value="Unassembled WGS sequence"/>
</dbReference>
<feature type="compositionally biased region" description="Low complexity" evidence="1">
    <location>
        <begin position="38"/>
        <end position="49"/>
    </location>
</feature>
<dbReference type="RefSeq" id="WP_252741597.1">
    <property type="nucleotide sequence ID" value="NZ_JAMXIB010000007.1"/>
</dbReference>
<gene>
    <name evidence="3" type="ORF">NG653_10165</name>
</gene>
<dbReference type="InterPro" id="IPR010262">
    <property type="entry name" value="Arylsulfotransferase_bact"/>
</dbReference>
<sequence length="456" mass="50880">MKKLRVLFGLAMLVSALLASCSEDTLADPVDGTDSQEQENPNTPETPTDPGDDPQDEVQGIGQVEFFNPGLVDDSYILVNDAKENRVYIIDKQGVLIHEWSLTNNIGNDVVLLPDGRVLASLESDSPQIRFGGMGGRLQLLSADGTVIWDFVYSTPEAETHHDVEMLPNGNVIALVWEKRTAEQSIAEGFMLDSDLYPEAVIEVDPKTNQIVWEWHSWDHSVQDYDPDKANYGVVSEHPELIDINYIPKNGGWPEAKGDHMHANAIAYDAVNDVIFISVNYYSEVWVIDHSTTTEEAAGHTGGRYGKGGDLIYRFGNPQAYENPAGTRLFHNQHFPNLLQGADQGKLLIFSNGNDINQSSVYELQLPAEYTLVPNADNEPQILWSFTDPDLYSGKVSGAVVLPNNNILITEGDQGFWEVTRDQEVVWRYNRPGFIWRGYHYSKDAPEIQAVLQNSN</sequence>
<organism evidence="3 4">
    <name type="scientific">Robiginitalea marina</name>
    <dbReference type="NCBI Taxonomy" id="2954105"/>
    <lineage>
        <taxon>Bacteria</taxon>
        <taxon>Pseudomonadati</taxon>
        <taxon>Bacteroidota</taxon>
        <taxon>Flavobacteriia</taxon>
        <taxon>Flavobacteriales</taxon>
        <taxon>Flavobacteriaceae</taxon>
        <taxon>Robiginitalea</taxon>
    </lineage>
</organism>
<accession>A0ABT1B053</accession>
<dbReference type="InterPro" id="IPR011047">
    <property type="entry name" value="Quinoprotein_ADH-like_sf"/>
</dbReference>
<protein>
    <submittedName>
        <fullName evidence="3">Aryl-sulfate sulfotransferase</fullName>
    </submittedName>
</protein>
<dbReference type="Pfam" id="PF05935">
    <property type="entry name" value="Arylsulfotrans"/>
    <property type="match status" value="1"/>
</dbReference>
<keyword evidence="2" id="KW-0732">Signal</keyword>
<evidence type="ECO:0000313" key="4">
    <source>
        <dbReference type="Proteomes" id="UP001206312"/>
    </source>
</evidence>
<keyword evidence="4" id="KW-1185">Reference proteome</keyword>
<dbReference type="PROSITE" id="PS51257">
    <property type="entry name" value="PROKAR_LIPOPROTEIN"/>
    <property type="match status" value="1"/>
</dbReference>
<dbReference type="PANTHER" id="PTHR35340">
    <property type="entry name" value="PQQ ENZYME REPEAT PROTEIN-RELATED"/>
    <property type="match status" value="1"/>
</dbReference>
<dbReference type="EMBL" id="JAMXIB010000007">
    <property type="protein sequence ID" value="MCO5725220.1"/>
    <property type="molecule type" value="Genomic_DNA"/>
</dbReference>
<evidence type="ECO:0000313" key="3">
    <source>
        <dbReference type="EMBL" id="MCO5725220.1"/>
    </source>
</evidence>
<evidence type="ECO:0000256" key="2">
    <source>
        <dbReference type="SAM" id="SignalP"/>
    </source>
</evidence>
<feature type="region of interest" description="Disordered" evidence="1">
    <location>
        <begin position="27"/>
        <end position="58"/>
    </location>
</feature>
<proteinExistence type="predicted"/>